<evidence type="ECO:0000313" key="3">
    <source>
        <dbReference type="Proteomes" id="UP000460287"/>
    </source>
</evidence>
<sequence length="194" mass="22610">MLGIFGNFDVETRILDKIDDDNLLINIDKMDKAVTAKNYSKALVHVNRAIDKCSNENYRVYCLYAKAVILYYNNDNDNCAQFIEDNMNDFKKVFKYTSTELWRLYTMLWNCQYRQKKYFSSICSMCSVKYFSGLLQTVCYAVILILLAYNVSFKMFYLSGDFIGTVLSAPILPVFTSVILFIFNGAFKIRKKQL</sequence>
<comment type="caution">
    <text evidence="2">The sequence shown here is derived from an EMBL/GenBank/DDBJ whole genome shotgun (WGS) entry which is preliminary data.</text>
</comment>
<dbReference type="Proteomes" id="UP000460287">
    <property type="component" value="Unassembled WGS sequence"/>
</dbReference>
<keyword evidence="1" id="KW-1133">Transmembrane helix</keyword>
<keyword evidence="1" id="KW-0472">Membrane</keyword>
<protein>
    <submittedName>
        <fullName evidence="2">Uncharacterized protein</fullName>
    </submittedName>
</protein>
<gene>
    <name evidence="2" type="ORF">FYJ33_01245</name>
</gene>
<keyword evidence="1" id="KW-0812">Transmembrane</keyword>
<feature type="transmembrane region" description="Helical" evidence="1">
    <location>
        <begin position="162"/>
        <end position="183"/>
    </location>
</feature>
<feature type="transmembrane region" description="Helical" evidence="1">
    <location>
        <begin position="130"/>
        <end position="150"/>
    </location>
</feature>
<organism evidence="2 3">
    <name type="scientific">Inconstantimicrobium porci</name>
    <dbReference type="NCBI Taxonomy" id="2652291"/>
    <lineage>
        <taxon>Bacteria</taxon>
        <taxon>Bacillati</taxon>
        <taxon>Bacillota</taxon>
        <taxon>Clostridia</taxon>
        <taxon>Eubacteriales</taxon>
        <taxon>Clostridiaceae</taxon>
        <taxon>Inconstantimicrobium</taxon>
    </lineage>
</organism>
<proteinExistence type="predicted"/>
<evidence type="ECO:0000256" key="1">
    <source>
        <dbReference type="SAM" id="Phobius"/>
    </source>
</evidence>
<reference evidence="2 3" key="1">
    <citation type="submission" date="2019-08" db="EMBL/GenBank/DDBJ databases">
        <title>In-depth cultivation of the pig gut microbiome towards novel bacterial diversity and tailored functional studies.</title>
        <authorList>
            <person name="Wylensek D."/>
            <person name="Hitch T.C.A."/>
            <person name="Clavel T."/>
        </authorList>
    </citation>
    <scope>NUCLEOTIDE SEQUENCE [LARGE SCALE GENOMIC DNA]</scope>
    <source>
        <strain evidence="2 3">WCA-383-APC-5B</strain>
    </source>
</reference>
<dbReference type="RefSeq" id="WP_154529946.1">
    <property type="nucleotide sequence ID" value="NZ_JAQXTV010000216.1"/>
</dbReference>
<dbReference type="EMBL" id="VULX01000001">
    <property type="protein sequence ID" value="MSR90070.1"/>
    <property type="molecule type" value="Genomic_DNA"/>
</dbReference>
<keyword evidence="3" id="KW-1185">Reference proteome</keyword>
<evidence type="ECO:0000313" key="2">
    <source>
        <dbReference type="EMBL" id="MSR90070.1"/>
    </source>
</evidence>
<name>A0A7X2MW11_9CLOT</name>
<dbReference type="AlphaFoldDB" id="A0A7X2MW11"/>
<accession>A0A7X2MW11</accession>